<name>A0A9P5YGK0_9AGAR</name>
<evidence type="ECO:0008006" key="6">
    <source>
        <dbReference type="Google" id="ProtNLM"/>
    </source>
</evidence>
<feature type="compositionally biased region" description="Low complexity" evidence="3">
    <location>
        <begin position="285"/>
        <end position="334"/>
    </location>
</feature>
<dbReference type="PANTHER" id="PTHR22691:SF8">
    <property type="entry name" value="PROTEIN SPT2 HOMOLOG"/>
    <property type="match status" value="1"/>
</dbReference>
<dbReference type="OrthoDB" id="6259853at2759"/>
<reference evidence="4" key="1">
    <citation type="submission" date="2020-11" db="EMBL/GenBank/DDBJ databases">
        <authorList>
            <consortium name="DOE Joint Genome Institute"/>
            <person name="Ahrendt S."/>
            <person name="Riley R."/>
            <person name="Andreopoulos W."/>
            <person name="Labutti K."/>
            <person name="Pangilinan J."/>
            <person name="Ruiz-Duenas F.J."/>
            <person name="Barrasa J.M."/>
            <person name="Sanchez-Garcia M."/>
            <person name="Camarero S."/>
            <person name="Miyauchi S."/>
            <person name="Serrano A."/>
            <person name="Linde D."/>
            <person name="Babiker R."/>
            <person name="Drula E."/>
            <person name="Ayuso-Fernandez I."/>
            <person name="Pacheco R."/>
            <person name="Padilla G."/>
            <person name="Ferreira P."/>
            <person name="Barriuso J."/>
            <person name="Kellner H."/>
            <person name="Castanera R."/>
            <person name="Alfaro M."/>
            <person name="Ramirez L."/>
            <person name="Pisabarro A.G."/>
            <person name="Kuo A."/>
            <person name="Tritt A."/>
            <person name="Lipzen A."/>
            <person name="He G."/>
            <person name="Yan M."/>
            <person name="Ng V."/>
            <person name="Cullen D."/>
            <person name="Martin F."/>
            <person name="Rosso M.-N."/>
            <person name="Henrissat B."/>
            <person name="Hibbett D."/>
            <person name="Martinez A.T."/>
            <person name="Grigoriev I.V."/>
        </authorList>
    </citation>
    <scope>NUCLEOTIDE SEQUENCE</scope>
    <source>
        <strain evidence="4">CBS 247.69</strain>
    </source>
</reference>
<feature type="region of interest" description="Disordered" evidence="3">
    <location>
        <begin position="12"/>
        <end position="215"/>
    </location>
</feature>
<dbReference type="InterPro" id="IPR013256">
    <property type="entry name" value="Chromatin_SPT2"/>
</dbReference>
<protein>
    <recommendedName>
        <fullName evidence="6">SPT2 chromatin protein</fullName>
    </recommendedName>
</protein>
<dbReference type="SMART" id="SM00784">
    <property type="entry name" value="SPT2"/>
    <property type="match status" value="1"/>
</dbReference>
<feature type="compositionally biased region" description="Basic and acidic residues" evidence="3">
    <location>
        <begin position="31"/>
        <end position="93"/>
    </location>
</feature>
<keyword evidence="5" id="KW-1185">Reference proteome</keyword>
<dbReference type="GO" id="GO:0042393">
    <property type="term" value="F:histone binding"/>
    <property type="evidence" value="ECO:0007669"/>
    <property type="project" value="TreeGrafter"/>
</dbReference>
<dbReference type="GO" id="GO:0006334">
    <property type="term" value="P:nucleosome assembly"/>
    <property type="evidence" value="ECO:0007669"/>
    <property type="project" value="TreeGrafter"/>
</dbReference>
<feature type="compositionally biased region" description="Basic and acidic residues" evidence="3">
    <location>
        <begin position="239"/>
        <end position="258"/>
    </location>
</feature>
<dbReference type="AlphaFoldDB" id="A0A9P5YGK0"/>
<dbReference type="PANTHER" id="PTHR22691">
    <property type="entry name" value="YEAST SPT2-RELATED"/>
    <property type="match status" value="1"/>
</dbReference>
<gene>
    <name evidence="4" type="ORF">BDZ94DRAFT_1247415</name>
</gene>
<dbReference type="EMBL" id="MU150234">
    <property type="protein sequence ID" value="KAF9468191.1"/>
    <property type="molecule type" value="Genomic_DNA"/>
</dbReference>
<feature type="compositionally biased region" description="Polar residues" evidence="3">
    <location>
        <begin position="195"/>
        <end position="208"/>
    </location>
</feature>
<comment type="similarity">
    <text evidence="1">Belongs to the SPT2 family.</text>
</comment>
<evidence type="ECO:0000256" key="1">
    <source>
        <dbReference type="ARBA" id="ARBA00006461"/>
    </source>
</evidence>
<organism evidence="4 5">
    <name type="scientific">Collybia nuda</name>
    <dbReference type="NCBI Taxonomy" id="64659"/>
    <lineage>
        <taxon>Eukaryota</taxon>
        <taxon>Fungi</taxon>
        <taxon>Dikarya</taxon>
        <taxon>Basidiomycota</taxon>
        <taxon>Agaricomycotina</taxon>
        <taxon>Agaricomycetes</taxon>
        <taxon>Agaricomycetidae</taxon>
        <taxon>Agaricales</taxon>
        <taxon>Tricholomatineae</taxon>
        <taxon>Clitocybaceae</taxon>
        <taxon>Collybia</taxon>
    </lineage>
</organism>
<sequence length="480" mass="53560">MATTFQALMALSATQTKQSQSIVESQLAQRQRNEEMKRKQAELADKKRKELENQLRMKHFEEEKRQQEKAKRAEAEQQARQAALERREEEQRSALRYGPKKAKIGAAPTSEGSPPKWPSSSSHIRAREDARKRRLPGVDDDNDDSAPEFLTREEKRERKQQLEMRKLFNPTKRSSNAGGYSKAGRRLPGGAVDVTTASQVPDASSSSKSVKERIAAMPNTLTKLNTVKRDTRTIDEILQDRAKLKEKVLDGDEAREFNDWFGTSKKKEIPRKQLTSAATSGANTPASQGGSSTPQPSSQGSVMKKSAPPPKSLSKPVPSKAAAPVSAAPKYSVPTPRTGTVDKHASLKATTPAAKPLKHSASSAISANARNAPSAKKRPRSISRSESPPPYKKRARSPDDNDIGNTIWKMFGRDRNAYVGMDVLSDDEDMEADATILEKEEKMSARIAKKEDVLALEEERRREEEKRRRKKEKEAREKRN</sequence>
<evidence type="ECO:0000313" key="5">
    <source>
        <dbReference type="Proteomes" id="UP000807353"/>
    </source>
</evidence>
<feature type="compositionally biased region" description="Polar residues" evidence="3">
    <location>
        <begin position="273"/>
        <end position="284"/>
    </location>
</feature>
<proteinExistence type="inferred from homology"/>
<feature type="compositionally biased region" description="Basic and acidic residues" evidence="3">
    <location>
        <begin position="150"/>
        <end position="166"/>
    </location>
</feature>
<comment type="caution">
    <text evidence="4">The sequence shown here is derived from an EMBL/GenBank/DDBJ whole genome shotgun (WGS) entry which is preliminary data.</text>
</comment>
<feature type="compositionally biased region" description="Low complexity" evidence="3">
    <location>
        <begin position="360"/>
        <end position="374"/>
    </location>
</feature>
<evidence type="ECO:0000256" key="3">
    <source>
        <dbReference type="SAM" id="MobiDB-lite"/>
    </source>
</evidence>
<evidence type="ECO:0000256" key="2">
    <source>
        <dbReference type="ARBA" id="ARBA00023054"/>
    </source>
</evidence>
<dbReference type="GO" id="GO:0003677">
    <property type="term" value="F:DNA binding"/>
    <property type="evidence" value="ECO:0007669"/>
    <property type="project" value="TreeGrafter"/>
</dbReference>
<dbReference type="GO" id="GO:0006360">
    <property type="term" value="P:transcription by RNA polymerase I"/>
    <property type="evidence" value="ECO:0007669"/>
    <property type="project" value="TreeGrafter"/>
</dbReference>
<dbReference type="Pfam" id="PF08243">
    <property type="entry name" value="SPT2"/>
    <property type="match status" value="1"/>
</dbReference>
<dbReference type="GO" id="GO:0005730">
    <property type="term" value="C:nucleolus"/>
    <property type="evidence" value="ECO:0007669"/>
    <property type="project" value="TreeGrafter"/>
</dbReference>
<feature type="region of interest" description="Disordered" evidence="3">
    <location>
        <begin position="441"/>
        <end position="480"/>
    </location>
</feature>
<accession>A0A9P5YGK0</accession>
<feature type="compositionally biased region" description="Polar residues" evidence="3">
    <location>
        <begin position="12"/>
        <end position="30"/>
    </location>
</feature>
<feature type="region of interest" description="Disordered" evidence="3">
    <location>
        <begin position="239"/>
        <end position="405"/>
    </location>
</feature>
<keyword evidence="2" id="KW-0175">Coiled coil</keyword>
<evidence type="ECO:0000313" key="4">
    <source>
        <dbReference type="EMBL" id="KAF9468191.1"/>
    </source>
</evidence>
<dbReference type="Proteomes" id="UP000807353">
    <property type="component" value="Unassembled WGS sequence"/>
</dbReference>